<dbReference type="SUPFAM" id="SSF46894">
    <property type="entry name" value="C-terminal effector domain of the bipartite response regulators"/>
    <property type="match status" value="1"/>
</dbReference>
<dbReference type="InterPro" id="IPR011006">
    <property type="entry name" value="CheY-like_superfamily"/>
</dbReference>
<protein>
    <recommendedName>
        <fullName evidence="10">DNA-binding response regulator</fullName>
    </recommendedName>
</protein>
<proteinExistence type="predicted"/>
<name>A0A4S3KRQ3_9GAMM</name>
<evidence type="ECO:0000313" key="9">
    <source>
        <dbReference type="Proteomes" id="UP000307749"/>
    </source>
</evidence>
<dbReference type="InterPro" id="IPR001789">
    <property type="entry name" value="Sig_transdc_resp-reg_receiver"/>
</dbReference>
<dbReference type="GO" id="GO:0000160">
    <property type="term" value="P:phosphorelay signal transduction system"/>
    <property type="evidence" value="ECO:0007669"/>
    <property type="project" value="InterPro"/>
</dbReference>
<dbReference type="PANTHER" id="PTHR43214:SF41">
    <property type="entry name" value="NITRATE_NITRITE RESPONSE REGULATOR PROTEIN NARP"/>
    <property type="match status" value="1"/>
</dbReference>
<dbReference type="OrthoDB" id="9796655at2"/>
<organism evidence="8 9">
    <name type="scientific">Metallibacterium scheffleri</name>
    <dbReference type="NCBI Taxonomy" id="993689"/>
    <lineage>
        <taxon>Bacteria</taxon>
        <taxon>Pseudomonadati</taxon>
        <taxon>Pseudomonadota</taxon>
        <taxon>Gammaproteobacteria</taxon>
        <taxon>Lysobacterales</taxon>
        <taxon>Rhodanobacteraceae</taxon>
        <taxon>Metallibacterium</taxon>
    </lineage>
</organism>
<dbReference type="InterPro" id="IPR000792">
    <property type="entry name" value="Tscrpt_reg_LuxR_C"/>
</dbReference>
<keyword evidence="2" id="KW-0805">Transcription regulation</keyword>
<dbReference type="PROSITE" id="PS50110">
    <property type="entry name" value="RESPONSE_REGULATORY"/>
    <property type="match status" value="1"/>
</dbReference>
<evidence type="ECO:0000256" key="5">
    <source>
        <dbReference type="PROSITE-ProRule" id="PRU00169"/>
    </source>
</evidence>
<dbReference type="PANTHER" id="PTHR43214">
    <property type="entry name" value="TWO-COMPONENT RESPONSE REGULATOR"/>
    <property type="match status" value="1"/>
</dbReference>
<accession>A0A4S3KRQ3</accession>
<comment type="caution">
    <text evidence="8">The sequence shown here is derived from an EMBL/GenBank/DDBJ whole genome shotgun (WGS) entry which is preliminary data.</text>
</comment>
<dbReference type="EMBL" id="MWQO01000007">
    <property type="protein sequence ID" value="THD11729.1"/>
    <property type="molecule type" value="Genomic_DNA"/>
</dbReference>
<gene>
    <name evidence="8" type="ORF">B1806_02350</name>
</gene>
<dbReference type="SMART" id="SM00448">
    <property type="entry name" value="REC"/>
    <property type="match status" value="1"/>
</dbReference>
<dbReference type="STRING" id="993689.GCA_002077135_01545"/>
<dbReference type="Proteomes" id="UP000307749">
    <property type="component" value="Unassembled WGS sequence"/>
</dbReference>
<keyword evidence="4" id="KW-0804">Transcription</keyword>
<feature type="domain" description="HTH luxR-type" evidence="6">
    <location>
        <begin position="188"/>
        <end position="253"/>
    </location>
</feature>
<keyword evidence="1 5" id="KW-0597">Phosphoprotein</keyword>
<evidence type="ECO:0000256" key="1">
    <source>
        <dbReference type="ARBA" id="ARBA00022553"/>
    </source>
</evidence>
<dbReference type="AlphaFoldDB" id="A0A4S3KRQ3"/>
<dbReference type="GO" id="GO:0006355">
    <property type="term" value="P:regulation of DNA-templated transcription"/>
    <property type="evidence" value="ECO:0007669"/>
    <property type="project" value="InterPro"/>
</dbReference>
<evidence type="ECO:0000256" key="3">
    <source>
        <dbReference type="ARBA" id="ARBA00023125"/>
    </source>
</evidence>
<keyword evidence="3" id="KW-0238">DNA-binding</keyword>
<dbReference type="InterPro" id="IPR039420">
    <property type="entry name" value="WalR-like"/>
</dbReference>
<dbReference type="Pfam" id="PF00072">
    <property type="entry name" value="Response_reg"/>
    <property type="match status" value="1"/>
</dbReference>
<dbReference type="SUPFAM" id="SSF52172">
    <property type="entry name" value="CheY-like"/>
    <property type="match status" value="1"/>
</dbReference>
<evidence type="ECO:0000259" key="6">
    <source>
        <dbReference type="PROSITE" id="PS50043"/>
    </source>
</evidence>
<dbReference type="Pfam" id="PF00196">
    <property type="entry name" value="GerE"/>
    <property type="match status" value="1"/>
</dbReference>
<reference evidence="8 9" key="1">
    <citation type="submission" date="2017-02" db="EMBL/GenBank/DDBJ databases">
        <title>Whole genome sequencing of Metallibacterium scheffleri DSM 24874 (T).</title>
        <authorList>
            <person name="Kumar S."/>
            <person name="Patil P."/>
            <person name="Patil P.B."/>
        </authorList>
    </citation>
    <scope>NUCLEOTIDE SEQUENCE [LARGE SCALE GENOMIC DNA]</scope>
    <source>
        <strain evidence="8 9">DSM 24874</strain>
    </source>
</reference>
<keyword evidence="9" id="KW-1185">Reference proteome</keyword>
<dbReference type="CDD" id="cd06170">
    <property type="entry name" value="LuxR_C_like"/>
    <property type="match status" value="1"/>
</dbReference>
<evidence type="ECO:0000256" key="4">
    <source>
        <dbReference type="ARBA" id="ARBA00023163"/>
    </source>
</evidence>
<dbReference type="PRINTS" id="PR00038">
    <property type="entry name" value="HTHLUXR"/>
</dbReference>
<dbReference type="PROSITE" id="PS50043">
    <property type="entry name" value="HTH_LUXR_2"/>
    <property type="match status" value="1"/>
</dbReference>
<evidence type="ECO:0000259" key="7">
    <source>
        <dbReference type="PROSITE" id="PS50110"/>
    </source>
</evidence>
<evidence type="ECO:0000313" key="8">
    <source>
        <dbReference type="EMBL" id="THD11729.1"/>
    </source>
</evidence>
<evidence type="ECO:0008006" key="10">
    <source>
        <dbReference type="Google" id="ProtNLM"/>
    </source>
</evidence>
<dbReference type="PROSITE" id="PS00622">
    <property type="entry name" value="HTH_LUXR_1"/>
    <property type="match status" value="1"/>
</dbReference>
<feature type="modified residue" description="4-aspartylphosphate" evidence="5">
    <location>
        <position position="85"/>
    </location>
</feature>
<dbReference type="InterPro" id="IPR016032">
    <property type="entry name" value="Sig_transdc_resp-reg_C-effctor"/>
</dbReference>
<sequence>MVDASASAILRLLSQTEPGVSVPEGAVAIAMSPALIVDDDQRMRARMRGLLGRCLGDEVVVLEADCLAAARTVVEHTALALSLIDVGLPDGSGIDFVGWLRERQPQAALLVVSAYSEEDTVLAALRNGAIGYLLKEREDAELLQSLRSIQHGGAPIDPFVARRILALWSQTTAHTPEARPAPVASDASAVAEDALTEREREILTLVARGYSNREIAELMALSRFTVEDYTKRIYRKLAVNSRTAAVFEAQSLGLLS</sequence>
<dbReference type="GO" id="GO:0003677">
    <property type="term" value="F:DNA binding"/>
    <property type="evidence" value="ECO:0007669"/>
    <property type="project" value="UniProtKB-KW"/>
</dbReference>
<dbReference type="CDD" id="cd17535">
    <property type="entry name" value="REC_NarL-like"/>
    <property type="match status" value="1"/>
</dbReference>
<dbReference type="InterPro" id="IPR058245">
    <property type="entry name" value="NreC/VraR/RcsB-like_REC"/>
</dbReference>
<feature type="domain" description="Response regulatory" evidence="7">
    <location>
        <begin position="33"/>
        <end position="150"/>
    </location>
</feature>
<dbReference type="Gene3D" id="3.40.50.2300">
    <property type="match status" value="1"/>
</dbReference>
<evidence type="ECO:0000256" key="2">
    <source>
        <dbReference type="ARBA" id="ARBA00023015"/>
    </source>
</evidence>
<dbReference type="SMART" id="SM00421">
    <property type="entry name" value="HTH_LUXR"/>
    <property type="match status" value="1"/>
</dbReference>